<protein>
    <submittedName>
        <fullName evidence="7">Sigma-54 interaction domain protein</fullName>
    </submittedName>
</protein>
<dbReference type="AlphaFoldDB" id="E8LK85"/>
<dbReference type="Pfam" id="PF25601">
    <property type="entry name" value="AAA_lid_14"/>
    <property type="match status" value="1"/>
</dbReference>
<dbReference type="PROSITE" id="PS50045">
    <property type="entry name" value="SIGMA54_INTERACT_4"/>
    <property type="match status" value="1"/>
</dbReference>
<dbReference type="Gene3D" id="1.10.8.60">
    <property type="match status" value="1"/>
</dbReference>
<dbReference type="GO" id="GO:0003677">
    <property type="term" value="F:DNA binding"/>
    <property type="evidence" value="ECO:0007669"/>
    <property type="project" value="UniProtKB-KW"/>
</dbReference>
<evidence type="ECO:0000256" key="2">
    <source>
        <dbReference type="ARBA" id="ARBA00022840"/>
    </source>
</evidence>
<dbReference type="GO" id="GO:0006355">
    <property type="term" value="P:regulation of DNA-templated transcription"/>
    <property type="evidence" value="ECO:0007669"/>
    <property type="project" value="InterPro"/>
</dbReference>
<keyword evidence="8" id="KW-1185">Reference proteome</keyword>
<evidence type="ECO:0000256" key="5">
    <source>
        <dbReference type="ARBA" id="ARBA00023163"/>
    </source>
</evidence>
<dbReference type="InterPro" id="IPR027417">
    <property type="entry name" value="P-loop_NTPase"/>
</dbReference>
<evidence type="ECO:0000313" key="7">
    <source>
        <dbReference type="EMBL" id="EFY07082.1"/>
    </source>
</evidence>
<dbReference type="InterPro" id="IPR002078">
    <property type="entry name" value="Sigma_54_int"/>
</dbReference>
<dbReference type="OrthoDB" id="9804019at2"/>
<dbReference type="InterPro" id="IPR025943">
    <property type="entry name" value="Sigma_54_int_dom_ATP-bd_2"/>
</dbReference>
<dbReference type="Gene3D" id="3.40.50.10660">
    <property type="entry name" value="PrpR receptor domain-like"/>
    <property type="match status" value="1"/>
</dbReference>
<dbReference type="Gene3D" id="3.40.50.300">
    <property type="entry name" value="P-loop containing nucleotide triphosphate hydrolases"/>
    <property type="match status" value="1"/>
</dbReference>
<proteinExistence type="predicted"/>
<keyword evidence="1" id="KW-0547">Nucleotide-binding</keyword>
<dbReference type="InterPro" id="IPR010524">
    <property type="entry name" value="Sig_transdc_resp-reg_PrpR_N"/>
</dbReference>
<dbReference type="Pfam" id="PF00158">
    <property type="entry name" value="Sigma54_activat"/>
    <property type="match status" value="1"/>
</dbReference>
<keyword evidence="5" id="KW-0804">Transcription</keyword>
<evidence type="ECO:0000256" key="4">
    <source>
        <dbReference type="ARBA" id="ARBA00023125"/>
    </source>
</evidence>
<dbReference type="SUPFAM" id="SSF159800">
    <property type="entry name" value="PrpR receptor domain-like"/>
    <property type="match status" value="1"/>
</dbReference>
<gene>
    <name evidence="7" type="ORF">HMPREF9444_01122</name>
</gene>
<dbReference type="PROSITE" id="PS00676">
    <property type="entry name" value="SIGMA54_INTERACT_2"/>
    <property type="match status" value="1"/>
</dbReference>
<dbReference type="GO" id="GO:0005524">
    <property type="term" value="F:ATP binding"/>
    <property type="evidence" value="ECO:0007669"/>
    <property type="project" value="UniProtKB-KW"/>
</dbReference>
<dbReference type="Gene3D" id="3.40.50.2300">
    <property type="match status" value="1"/>
</dbReference>
<dbReference type="HOGENOM" id="CLU_000445_8_5_6"/>
<dbReference type="RefSeq" id="WP_009143323.1">
    <property type="nucleotide sequence ID" value="NZ_GL830989.1"/>
</dbReference>
<reference evidence="7 8" key="1">
    <citation type="submission" date="2011-01" db="EMBL/GenBank/DDBJ databases">
        <authorList>
            <person name="Weinstock G."/>
            <person name="Sodergren E."/>
            <person name="Clifton S."/>
            <person name="Fulton L."/>
            <person name="Fulton B."/>
            <person name="Courtney L."/>
            <person name="Fronick C."/>
            <person name="Harrison M."/>
            <person name="Strong C."/>
            <person name="Farmer C."/>
            <person name="Delahaunty K."/>
            <person name="Markovic C."/>
            <person name="Hall O."/>
            <person name="Minx P."/>
            <person name="Tomlinson C."/>
            <person name="Mitreva M."/>
            <person name="Hou S."/>
            <person name="Chen J."/>
            <person name="Wollam A."/>
            <person name="Pepin K.H."/>
            <person name="Johnson M."/>
            <person name="Bhonagiri V."/>
            <person name="Zhang X."/>
            <person name="Suruliraj S."/>
            <person name="Warren W."/>
            <person name="Chinwalla A."/>
            <person name="Mardis E.R."/>
            <person name="Wilson R.K."/>
        </authorList>
    </citation>
    <scope>NUCLEOTIDE SEQUENCE [LARGE SCALE GENOMIC DNA]</scope>
    <source>
        <strain evidence="8">DSM 22608 / JCM 16073 / KCTC 15190 / YIT 12066</strain>
    </source>
</reference>
<comment type="caution">
    <text evidence="7">The sequence shown here is derived from an EMBL/GenBank/DDBJ whole genome shotgun (WGS) entry which is preliminary data.</text>
</comment>
<sequence>MDNILIVAPFKHLAQLAQRVLAEIHIDIPIVVGNDLGGFDTLALNYPDAKIFISRGGSAKALRQKFPDRVVIDIYASFYDVAIGIEALIRRGCRNIGVVTHDNIIGMTSADISFGIEKVTVIPCSNADEIVLAVDHCIKNGADGIVGCVAAVNAAHKHHIQCEYIDSDFFSMRRAIFDAIAVEKTLHNQELMIQQLNSLIDNIEEGIVIFDNKQLPIFFNDEAVKIFENIPKEQWCTKIAKYLDKIHPHPHVITISNRQIIIHTFELRQNADESHYLAIMQEGALIEQSEKAIRLASYAQGLYAKIHFSDLLFVDPIMIDVVELAKKFAKSDSTVLITGATGVGKEGFAQSIHNASYRCNKPFVSVNCASLPQGLIGSELFGYVDGAFTGARQTGKKGLFEMAQGGTIFLDEITEIPLEFQGQFLRVLQEREVMRIGDDKVIPLDIRVICATNKKILPLCATGKFRYDLYYRINVLKLRIPPLKERIGDIVPLFIRFVAAELNCYEEEVVIDKEGRQLLTDYPWPGNVRELKNIAEACSFNGPHIRTSYLRDCFDNNESENESNEDYETLRIPKDASLDTVSSIYIKKLLSIHNIKEVCQISGLSRSSLWRKQNKLFTDKNS</sequence>
<organism evidence="7 8">
    <name type="scientific">Succinatimonas hippei (strain DSM 22608 / JCM 16073 / KCTC 15190 / YIT 12066)</name>
    <dbReference type="NCBI Taxonomy" id="762983"/>
    <lineage>
        <taxon>Bacteria</taxon>
        <taxon>Pseudomonadati</taxon>
        <taxon>Pseudomonadota</taxon>
        <taxon>Gammaproteobacteria</taxon>
        <taxon>Aeromonadales</taxon>
        <taxon>Succinivibrionaceae</taxon>
        <taxon>Succinatimonas</taxon>
    </lineage>
</organism>
<dbReference type="FunFam" id="3.40.50.300:FF:000006">
    <property type="entry name" value="DNA-binding transcriptional regulator NtrC"/>
    <property type="match status" value="1"/>
</dbReference>
<dbReference type="PROSITE" id="PS00688">
    <property type="entry name" value="SIGMA54_INTERACT_3"/>
    <property type="match status" value="1"/>
</dbReference>
<dbReference type="SUPFAM" id="SSF52540">
    <property type="entry name" value="P-loop containing nucleoside triphosphate hydrolases"/>
    <property type="match status" value="1"/>
</dbReference>
<keyword evidence="3" id="KW-0805">Transcription regulation</keyword>
<keyword evidence="2" id="KW-0067">ATP-binding</keyword>
<dbReference type="eggNOG" id="COG3829">
    <property type="taxonomic scope" value="Bacteria"/>
</dbReference>
<feature type="domain" description="Sigma-54 factor interaction" evidence="6">
    <location>
        <begin position="311"/>
        <end position="540"/>
    </location>
</feature>
<keyword evidence="4" id="KW-0238">DNA-binding</keyword>
<dbReference type="GO" id="GO:0000156">
    <property type="term" value="F:phosphorelay response regulator activity"/>
    <property type="evidence" value="ECO:0007669"/>
    <property type="project" value="InterPro"/>
</dbReference>
<dbReference type="Pfam" id="PF06506">
    <property type="entry name" value="PrpR_N"/>
    <property type="match status" value="1"/>
</dbReference>
<dbReference type="InterPro" id="IPR058031">
    <property type="entry name" value="AAA_lid_NorR"/>
</dbReference>
<dbReference type="CDD" id="cd00009">
    <property type="entry name" value="AAA"/>
    <property type="match status" value="1"/>
</dbReference>
<evidence type="ECO:0000256" key="1">
    <source>
        <dbReference type="ARBA" id="ARBA00022741"/>
    </source>
</evidence>
<name>E8LK85_SUCHY</name>
<dbReference type="Proteomes" id="UP000018458">
    <property type="component" value="Unassembled WGS sequence"/>
</dbReference>
<evidence type="ECO:0000256" key="3">
    <source>
        <dbReference type="ARBA" id="ARBA00023015"/>
    </source>
</evidence>
<evidence type="ECO:0000259" key="6">
    <source>
        <dbReference type="PROSITE" id="PS50045"/>
    </source>
</evidence>
<dbReference type="PANTHER" id="PTHR32071">
    <property type="entry name" value="TRANSCRIPTIONAL REGULATORY PROTEIN"/>
    <property type="match status" value="1"/>
</dbReference>
<dbReference type="InterPro" id="IPR003593">
    <property type="entry name" value="AAA+_ATPase"/>
</dbReference>
<dbReference type="SMART" id="SM00382">
    <property type="entry name" value="AAA"/>
    <property type="match status" value="1"/>
</dbReference>
<evidence type="ECO:0000313" key="8">
    <source>
        <dbReference type="Proteomes" id="UP000018458"/>
    </source>
</evidence>
<dbReference type="EMBL" id="AEVO01000052">
    <property type="protein sequence ID" value="EFY07082.1"/>
    <property type="molecule type" value="Genomic_DNA"/>
</dbReference>
<dbReference type="InterPro" id="IPR025944">
    <property type="entry name" value="Sigma_54_int_dom_CS"/>
</dbReference>
<accession>E8LK85</accession>
<dbReference type="STRING" id="762983.HMPREF9444_01122"/>